<dbReference type="PANTHER" id="PTHR47354:SF5">
    <property type="entry name" value="PROTEIN RFBI"/>
    <property type="match status" value="1"/>
</dbReference>
<evidence type="ECO:0000313" key="4">
    <source>
        <dbReference type="EMBL" id="PSJ37803.1"/>
    </source>
</evidence>
<evidence type="ECO:0000259" key="2">
    <source>
        <dbReference type="PROSITE" id="PS51085"/>
    </source>
</evidence>
<dbReference type="InterPro" id="IPR017938">
    <property type="entry name" value="Riboflavin_synthase-like_b-brl"/>
</dbReference>
<feature type="domain" description="2Fe-2S ferredoxin-type" evidence="2">
    <location>
        <begin position="1"/>
        <end position="88"/>
    </location>
</feature>
<dbReference type="InterPro" id="IPR050415">
    <property type="entry name" value="MRET"/>
</dbReference>
<dbReference type="SUPFAM" id="SSF63380">
    <property type="entry name" value="Riboflavin synthase domain-like"/>
    <property type="match status" value="1"/>
</dbReference>
<dbReference type="InterPro" id="IPR039261">
    <property type="entry name" value="FNR_nucleotide-bd"/>
</dbReference>
<reference evidence="4 5" key="1">
    <citation type="submission" date="2018-03" db="EMBL/GenBank/DDBJ databases">
        <title>The draft genome of Zobellella taiwanensis JCM 13381.</title>
        <authorList>
            <person name="Liu L."/>
            <person name="Li L."/>
            <person name="Wang T."/>
            <person name="Zhang X."/>
            <person name="Liang L."/>
        </authorList>
    </citation>
    <scope>NUCLEOTIDE SEQUENCE [LARGE SCALE GENOMIC DNA]</scope>
    <source>
        <strain evidence="4 5">JCM 13381</strain>
    </source>
</reference>
<feature type="domain" description="FAD-binding FR-type" evidence="3">
    <location>
        <begin position="95"/>
        <end position="192"/>
    </location>
</feature>
<dbReference type="InterPro" id="IPR006058">
    <property type="entry name" value="2Fe2S_fd_BS"/>
</dbReference>
<dbReference type="InterPro" id="IPR001433">
    <property type="entry name" value="OxRdtase_FAD/NAD-bd"/>
</dbReference>
<evidence type="ECO:0000256" key="1">
    <source>
        <dbReference type="ARBA" id="ARBA00034078"/>
    </source>
</evidence>
<dbReference type="InterPro" id="IPR017927">
    <property type="entry name" value="FAD-bd_FR_type"/>
</dbReference>
<dbReference type="PROSITE" id="PS00197">
    <property type="entry name" value="2FE2S_FER_1"/>
    <property type="match status" value="1"/>
</dbReference>
<name>A0A2P7QIK6_9GAMM</name>
<dbReference type="SUPFAM" id="SSF52343">
    <property type="entry name" value="Ferredoxin reductase-like, C-terminal NADP-linked domain"/>
    <property type="match status" value="1"/>
</dbReference>
<dbReference type="Gene3D" id="3.40.50.80">
    <property type="entry name" value="Nucleotide-binding domain of ferredoxin-NADP reductase (FNR) module"/>
    <property type="match status" value="1"/>
</dbReference>
<dbReference type="Proteomes" id="UP000242181">
    <property type="component" value="Unassembled WGS sequence"/>
</dbReference>
<evidence type="ECO:0000259" key="3">
    <source>
        <dbReference type="PROSITE" id="PS51384"/>
    </source>
</evidence>
<dbReference type="CDD" id="cd00207">
    <property type="entry name" value="fer2"/>
    <property type="match status" value="1"/>
</dbReference>
<evidence type="ECO:0000313" key="5">
    <source>
        <dbReference type="Proteomes" id="UP000242181"/>
    </source>
</evidence>
<keyword evidence="5" id="KW-1185">Reference proteome</keyword>
<dbReference type="Gene3D" id="3.10.20.30">
    <property type="match status" value="1"/>
</dbReference>
<gene>
    <name evidence="4" type="ORF">C7I36_15225</name>
</gene>
<dbReference type="PRINTS" id="PR00410">
    <property type="entry name" value="PHEHYDRXLASE"/>
</dbReference>
<proteinExistence type="predicted"/>
<dbReference type="GO" id="GO:0051537">
    <property type="term" value="F:2 iron, 2 sulfur cluster binding"/>
    <property type="evidence" value="ECO:0007669"/>
    <property type="project" value="InterPro"/>
</dbReference>
<dbReference type="AlphaFoldDB" id="A0A2P7QIK6"/>
<dbReference type="InterPro" id="IPR012675">
    <property type="entry name" value="Beta-grasp_dom_sf"/>
</dbReference>
<dbReference type="CDD" id="cd06187">
    <property type="entry name" value="O2ase_reductase_like"/>
    <property type="match status" value="1"/>
</dbReference>
<dbReference type="Pfam" id="PF00111">
    <property type="entry name" value="Fer2"/>
    <property type="match status" value="1"/>
</dbReference>
<dbReference type="GO" id="GO:0016491">
    <property type="term" value="F:oxidoreductase activity"/>
    <property type="evidence" value="ECO:0007669"/>
    <property type="project" value="InterPro"/>
</dbReference>
<dbReference type="SUPFAM" id="SSF54292">
    <property type="entry name" value="2Fe-2S ferredoxin-like"/>
    <property type="match status" value="1"/>
</dbReference>
<dbReference type="Pfam" id="PF00970">
    <property type="entry name" value="FAD_binding_6"/>
    <property type="match status" value="1"/>
</dbReference>
<accession>A0A2P7QIK6</accession>
<dbReference type="PROSITE" id="PS51085">
    <property type="entry name" value="2FE2S_FER_2"/>
    <property type="match status" value="1"/>
</dbReference>
<dbReference type="OrthoDB" id="9806195at2"/>
<dbReference type="PROSITE" id="PS51384">
    <property type="entry name" value="FAD_FR"/>
    <property type="match status" value="1"/>
</dbReference>
<protein>
    <submittedName>
        <fullName evidence="4">Ferredoxin oxidoreductase</fullName>
    </submittedName>
</protein>
<dbReference type="InterPro" id="IPR036010">
    <property type="entry name" value="2Fe-2S_ferredoxin-like_sf"/>
</dbReference>
<sequence>MEILVNPLNKIITAPAGSNLLDVLREHQIPVSYSCLSGRCGTCRCKVIDGKVPGPVAAEGRLAQNDTYVLACQSTVESDCVIEVPEPDEVVTHPAKTLKGTITAFDILCHDVRRLRIKTNKPLEFSPGQYVQLQLWPEAVRSYSMAGVPVDDELEFHIRIVPDGRVTPLLDEKLQVGSSVKLNGPLGASYLRRKHEGPMLCIAGGTGLAPMLSVVRGALEGGMANDIHLFFGARAERDVYGLHYLEALAKDFPQFHYHIVLSSAEENSPYQRGLVTDAVFERFERLEGWRVYLAGPPPMVEAATLMATRRGVPFEHVYADAFYPSGV</sequence>
<dbReference type="InterPro" id="IPR001041">
    <property type="entry name" value="2Fe-2S_ferredoxin-type"/>
</dbReference>
<dbReference type="PANTHER" id="PTHR47354">
    <property type="entry name" value="NADH OXIDOREDUCTASE HCR"/>
    <property type="match status" value="1"/>
</dbReference>
<dbReference type="InterPro" id="IPR008333">
    <property type="entry name" value="Cbr1-like_FAD-bd_dom"/>
</dbReference>
<dbReference type="EMBL" id="PXYH01000026">
    <property type="protein sequence ID" value="PSJ37803.1"/>
    <property type="molecule type" value="Genomic_DNA"/>
</dbReference>
<dbReference type="InterPro" id="IPR001709">
    <property type="entry name" value="Flavoprot_Pyr_Nucl_cyt_Rdtase"/>
</dbReference>
<comment type="cofactor">
    <cofactor evidence="1">
        <name>[2Fe-2S] cluster</name>
        <dbReference type="ChEBI" id="CHEBI:190135"/>
    </cofactor>
</comment>
<comment type="caution">
    <text evidence="4">The sequence shown here is derived from an EMBL/GenBank/DDBJ whole genome shotgun (WGS) entry which is preliminary data.</text>
</comment>
<dbReference type="PRINTS" id="PR00371">
    <property type="entry name" value="FPNCR"/>
</dbReference>
<dbReference type="Pfam" id="PF00175">
    <property type="entry name" value="NAD_binding_1"/>
    <property type="match status" value="1"/>
</dbReference>
<organism evidence="4 5">
    <name type="scientific">Zobellella taiwanensis</name>
    <dbReference type="NCBI Taxonomy" id="347535"/>
    <lineage>
        <taxon>Bacteria</taxon>
        <taxon>Pseudomonadati</taxon>
        <taxon>Pseudomonadota</taxon>
        <taxon>Gammaproteobacteria</taxon>
        <taxon>Aeromonadales</taxon>
        <taxon>Aeromonadaceae</taxon>
        <taxon>Zobellella</taxon>
    </lineage>
</organism>
<dbReference type="Gene3D" id="2.40.30.10">
    <property type="entry name" value="Translation factors"/>
    <property type="match status" value="1"/>
</dbReference>